<dbReference type="PANTHER" id="PTHR43280">
    <property type="entry name" value="ARAC-FAMILY TRANSCRIPTIONAL REGULATOR"/>
    <property type="match status" value="1"/>
</dbReference>
<proteinExistence type="predicted"/>
<name>A0ABS4MG23_9LACO</name>
<comment type="caution">
    <text evidence="5">The sequence shown here is derived from an EMBL/GenBank/DDBJ whole genome shotgun (WGS) entry which is preliminary data.</text>
</comment>
<dbReference type="InterPro" id="IPR037923">
    <property type="entry name" value="HTH-like"/>
</dbReference>
<keyword evidence="1" id="KW-0805">Transcription regulation</keyword>
<evidence type="ECO:0000259" key="4">
    <source>
        <dbReference type="PROSITE" id="PS01124"/>
    </source>
</evidence>
<protein>
    <submittedName>
        <fullName evidence="5">AraC-like DNA-binding protein</fullName>
    </submittedName>
</protein>
<accession>A0ABS4MG23</accession>
<evidence type="ECO:0000313" key="5">
    <source>
        <dbReference type="EMBL" id="MBP2058642.1"/>
    </source>
</evidence>
<keyword evidence="3" id="KW-0804">Transcription</keyword>
<organism evidence="5 6">
    <name type="scientific">Lactobacillus colini</name>
    <dbReference type="NCBI Taxonomy" id="1819254"/>
    <lineage>
        <taxon>Bacteria</taxon>
        <taxon>Bacillati</taxon>
        <taxon>Bacillota</taxon>
        <taxon>Bacilli</taxon>
        <taxon>Lactobacillales</taxon>
        <taxon>Lactobacillaceae</taxon>
        <taxon>Lactobacillus</taxon>
    </lineage>
</organism>
<dbReference type="Proteomes" id="UP001519292">
    <property type="component" value="Unassembled WGS sequence"/>
</dbReference>
<keyword evidence="2" id="KW-0238">DNA-binding</keyword>
<evidence type="ECO:0000313" key="6">
    <source>
        <dbReference type="Proteomes" id="UP001519292"/>
    </source>
</evidence>
<dbReference type="Pfam" id="PF12833">
    <property type="entry name" value="HTH_18"/>
    <property type="match status" value="1"/>
</dbReference>
<evidence type="ECO:0000256" key="2">
    <source>
        <dbReference type="ARBA" id="ARBA00023125"/>
    </source>
</evidence>
<dbReference type="PANTHER" id="PTHR43280:SF27">
    <property type="entry name" value="TRANSCRIPTIONAL REGULATOR MTLR"/>
    <property type="match status" value="1"/>
</dbReference>
<dbReference type="EMBL" id="JAGGLU010000012">
    <property type="protein sequence ID" value="MBP2058642.1"/>
    <property type="molecule type" value="Genomic_DNA"/>
</dbReference>
<dbReference type="InterPro" id="IPR009057">
    <property type="entry name" value="Homeodomain-like_sf"/>
</dbReference>
<feature type="domain" description="HTH araC/xylS-type" evidence="4">
    <location>
        <begin position="187"/>
        <end position="285"/>
    </location>
</feature>
<dbReference type="RefSeq" id="WP_209687373.1">
    <property type="nucleotide sequence ID" value="NZ_JAGGLU010000012.1"/>
</dbReference>
<reference evidence="5 6" key="1">
    <citation type="submission" date="2021-03" db="EMBL/GenBank/DDBJ databases">
        <title>Genomic Encyclopedia of Type Strains, Phase IV (KMG-IV): sequencing the most valuable type-strain genomes for metagenomic binning, comparative biology and taxonomic classification.</title>
        <authorList>
            <person name="Goeker M."/>
        </authorList>
    </citation>
    <scope>NUCLEOTIDE SEQUENCE [LARGE SCALE GENOMIC DNA]</scope>
    <source>
        <strain evidence="5 6">DSM 101872</strain>
    </source>
</reference>
<dbReference type="InterPro" id="IPR018060">
    <property type="entry name" value="HTH_AraC"/>
</dbReference>
<gene>
    <name evidence="5" type="ORF">J2Z60_001830</name>
</gene>
<dbReference type="SMART" id="SM00342">
    <property type="entry name" value="HTH_ARAC"/>
    <property type="match status" value="1"/>
</dbReference>
<evidence type="ECO:0000256" key="1">
    <source>
        <dbReference type="ARBA" id="ARBA00023015"/>
    </source>
</evidence>
<evidence type="ECO:0000256" key="3">
    <source>
        <dbReference type="ARBA" id="ARBA00023163"/>
    </source>
</evidence>
<sequence length="293" mass="34179">MTRNSHEIVKTTDPLPIWLHIFENSTTQEYIAPHWHRGIELSFTQYGQIDDFVIGKCHYTTDSGQLLVVNSQEIHSIATQSRLGERAISIIFPYEYVYKYYPDIEHELIEINEYDKLNSKQRLAYAKMQGLLTQIITIYETDSKLKNLALVQLVDQVLFLLLEYFSIKQQDSHRTSPKKVYIINRLQFITQYVNSNYQERISLDDIAQKCNISKEYLARFFKQEMGITVETYINNVRAQNARQDLLGQVGNLTTIALHNGFSGIRTMNRAFNNLYGITASDFKRKLNKTNLDK</sequence>
<dbReference type="SUPFAM" id="SSF51215">
    <property type="entry name" value="Regulatory protein AraC"/>
    <property type="match status" value="1"/>
</dbReference>
<keyword evidence="6" id="KW-1185">Reference proteome</keyword>
<dbReference type="Gene3D" id="1.10.10.60">
    <property type="entry name" value="Homeodomain-like"/>
    <property type="match status" value="2"/>
</dbReference>
<dbReference type="SUPFAM" id="SSF46689">
    <property type="entry name" value="Homeodomain-like"/>
    <property type="match status" value="2"/>
</dbReference>
<dbReference type="PROSITE" id="PS01124">
    <property type="entry name" value="HTH_ARAC_FAMILY_2"/>
    <property type="match status" value="1"/>
</dbReference>